<dbReference type="Proteomes" id="UP000006860">
    <property type="component" value="Chromosome"/>
</dbReference>
<evidence type="ECO:0000313" key="3">
    <source>
        <dbReference type="EMBL" id="ADY60547.1"/>
    </source>
</evidence>
<dbReference type="GO" id="GO:0003677">
    <property type="term" value="F:DNA binding"/>
    <property type="evidence" value="ECO:0007669"/>
    <property type="project" value="InterPro"/>
</dbReference>
<evidence type="ECO:0000256" key="1">
    <source>
        <dbReference type="ARBA" id="ARBA00023172"/>
    </source>
</evidence>
<dbReference type="Gene3D" id="1.10.443.10">
    <property type="entry name" value="Intergrase catalytic core"/>
    <property type="match status" value="1"/>
</dbReference>
<dbReference type="eggNOG" id="COG0582">
    <property type="taxonomic scope" value="Bacteria"/>
</dbReference>
<dbReference type="InterPro" id="IPR013762">
    <property type="entry name" value="Integrase-like_cat_sf"/>
</dbReference>
<protein>
    <submittedName>
        <fullName evidence="3">Integrase family protein</fullName>
    </submittedName>
</protein>
<evidence type="ECO:0000259" key="2">
    <source>
        <dbReference type="PROSITE" id="PS51898"/>
    </source>
</evidence>
<dbReference type="EMBL" id="CP002546">
    <property type="protein sequence ID" value="ADY60547.1"/>
    <property type="molecule type" value="Genomic_DNA"/>
</dbReference>
<dbReference type="KEGG" id="pbs:Plabr_2948"/>
<keyword evidence="1" id="KW-0233">DNA recombination</keyword>
<dbReference type="STRING" id="756272.Plabr_2948"/>
<dbReference type="GO" id="GO:0006310">
    <property type="term" value="P:DNA recombination"/>
    <property type="evidence" value="ECO:0007669"/>
    <property type="project" value="UniProtKB-KW"/>
</dbReference>
<evidence type="ECO:0000313" key="4">
    <source>
        <dbReference type="Proteomes" id="UP000006860"/>
    </source>
</evidence>
<dbReference type="GO" id="GO:0015074">
    <property type="term" value="P:DNA integration"/>
    <property type="evidence" value="ECO:0007669"/>
    <property type="project" value="InterPro"/>
</dbReference>
<dbReference type="InterPro" id="IPR002104">
    <property type="entry name" value="Integrase_catalytic"/>
</dbReference>
<gene>
    <name evidence="3" type="ordered locus">Plabr_2948</name>
</gene>
<dbReference type="AlphaFoldDB" id="F0SGE8"/>
<dbReference type="InterPro" id="IPR050090">
    <property type="entry name" value="Tyrosine_recombinase_XerCD"/>
</dbReference>
<dbReference type="Pfam" id="PF00589">
    <property type="entry name" value="Phage_integrase"/>
    <property type="match status" value="1"/>
</dbReference>
<accession>F0SGE8</accession>
<feature type="domain" description="Tyr recombinase" evidence="2">
    <location>
        <begin position="243"/>
        <end position="530"/>
    </location>
</feature>
<name>F0SGE8_RUBBR</name>
<dbReference type="PROSITE" id="PS51898">
    <property type="entry name" value="TYR_RECOMBINASE"/>
    <property type="match status" value="1"/>
</dbReference>
<reference evidence="4" key="1">
    <citation type="submission" date="2011-02" db="EMBL/GenBank/DDBJ databases">
        <title>The complete genome of Planctomyces brasiliensis DSM 5305.</title>
        <authorList>
            <person name="Lucas S."/>
            <person name="Copeland A."/>
            <person name="Lapidus A."/>
            <person name="Bruce D."/>
            <person name="Goodwin L."/>
            <person name="Pitluck S."/>
            <person name="Kyrpides N."/>
            <person name="Mavromatis K."/>
            <person name="Pagani I."/>
            <person name="Ivanova N."/>
            <person name="Ovchinnikova G."/>
            <person name="Lu M."/>
            <person name="Detter J.C."/>
            <person name="Han C."/>
            <person name="Land M."/>
            <person name="Hauser L."/>
            <person name="Markowitz V."/>
            <person name="Cheng J.-F."/>
            <person name="Hugenholtz P."/>
            <person name="Woyke T."/>
            <person name="Wu D."/>
            <person name="Tindall B."/>
            <person name="Pomrenke H.G."/>
            <person name="Brambilla E."/>
            <person name="Klenk H.-P."/>
            <person name="Eisen J.A."/>
        </authorList>
    </citation>
    <scope>NUCLEOTIDE SEQUENCE [LARGE SCALE GENOMIC DNA]</scope>
    <source>
        <strain evidence="4">ATCC 49424 / DSM 5305 / JCM 21570 / NBRC 103401 / IFAM 1448</strain>
    </source>
</reference>
<dbReference type="InterPro" id="IPR011010">
    <property type="entry name" value="DNA_brk_join_enz"/>
</dbReference>
<keyword evidence="4" id="KW-1185">Reference proteome</keyword>
<sequence>MDVVFETFVGLVSTLLAGLFSFKGGLHMPRKPEIGNVQLYPNRPLRKSDKNGYVLKFYCPIQEKRIRKACGTRDRTEARRVLRECRERLINGAYSASGGAITKDREIHVAAASSPPLMEADYDKMLFDTAFESYRAYKEIRLRKQSYQSLCSRIEMCGRIFEARRANAGLPPGAVLEECLSRASLEYLQSQLLDGAEGRYDFRLPTTVNSTMGDVMAFARYCYDRDWLVKLPRIEDLKEHEVSRGRAITGEEFERMLAATPKVVGKSASASWMFLLHVLWESGFRIADALNFHWDDETKIHPRWAGRRQTHSTVVIPSTQKNGKFDEIPMLPGLEKLLAPIPASKRSGKVIQLEPVEYAVPPKREGGLCPTEKDLESLIRDYSNASIAKACKVTEATVRNWLNRLKLERRDAIRRFGETIPQETVEKLKRSSRRRKSRWIALSKDRVSRIVSAIGQEAGIVVRQPDADRRIRIKYASAHDLRRSLAERLYNRGMSAETLMVLMRHRDFATTRKFYQAKKRAESAATEVHKLLGDEAEPHLWGD</sequence>
<dbReference type="HOGENOM" id="CLU_501408_0_0_0"/>
<dbReference type="PANTHER" id="PTHR30349">
    <property type="entry name" value="PHAGE INTEGRASE-RELATED"/>
    <property type="match status" value="1"/>
</dbReference>
<organism evidence="3 4">
    <name type="scientific">Rubinisphaera brasiliensis (strain ATCC 49424 / DSM 5305 / JCM 21570 / IAM 15109 / NBRC 103401 / IFAM 1448)</name>
    <name type="common">Planctomyces brasiliensis</name>
    <dbReference type="NCBI Taxonomy" id="756272"/>
    <lineage>
        <taxon>Bacteria</taxon>
        <taxon>Pseudomonadati</taxon>
        <taxon>Planctomycetota</taxon>
        <taxon>Planctomycetia</taxon>
        <taxon>Planctomycetales</taxon>
        <taxon>Planctomycetaceae</taxon>
        <taxon>Rubinisphaera</taxon>
    </lineage>
</organism>
<dbReference type="OrthoDB" id="266605at2"/>
<dbReference type="PANTHER" id="PTHR30349:SF64">
    <property type="entry name" value="PROPHAGE INTEGRASE INTD-RELATED"/>
    <property type="match status" value="1"/>
</dbReference>
<proteinExistence type="predicted"/>
<dbReference type="SUPFAM" id="SSF56349">
    <property type="entry name" value="DNA breaking-rejoining enzymes"/>
    <property type="match status" value="1"/>
</dbReference>